<evidence type="ECO:0000313" key="4">
    <source>
        <dbReference type="Proteomes" id="UP000051302"/>
    </source>
</evidence>
<organism evidence="3 4">
    <name type="scientific">Companilactobacillus nantensis DSM 16982</name>
    <dbReference type="NCBI Taxonomy" id="1423774"/>
    <lineage>
        <taxon>Bacteria</taxon>
        <taxon>Bacillati</taxon>
        <taxon>Bacillota</taxon>
        <taxon>Bacilli</taxon>
        <taxon>Lactobacillales</taxon>
        <taxon>Lactobacillaceae</taxon>
        <taxon>Companilactobacillus</taxon>
    </lineage>
</organism>
<dbReference type="AlphaFoldDB" id="A0A0R1W8K1"/>
<dbReference type="SUPFAM" id="SSF52788">
    <property type="entry name" value="Phosphotyrosine protein phosphatases I"/>
    <property type="match status" value="1"/>
</dbReference>
<dbReference type="PANTHER" id="PTHR43428">
    <property type="entry name" value="ARSENATE REDUCTASE"/>
    <property type="match status" value="1"/>
</dbReference>
<protein>
    <submittedName>
        <fullName evidence="3">Arsenate reductase</fullName>
    </submittedName>
</protein>
<dbReference type="PATRIC" id="fig|1423774.3.peg.2311"/>
<dbReference type="Pfam" id="PF01451">
    <property type="entry name" value="LMWPc"/>
    <property type="match status" value="1"/>
</dbReference>
<keyword evidence="4" id="KW-1185">Reference proteome</keyword>
<gene>
    <name evidence="3" type="ORF">FD31_GL002227</name>
</gene>
<dbReference type="EMBL" id="AZFV01000052">
    <property type="protein sequence ID" value="KRM14106.1"/>
    <property type="molecule type" value="Genomic_DNA"/>
</dbReference>
<comment type="caution">
    <text evidence="3">The sequence shown here is derived from an EMBL/GenBank/DDBJ whole genome shotgun (WGS) entry which is preliminary data.</text>
</comment>
<dbReference type="InterPro" id="IPR023485">
    <property type="entry name" value="Ptyr_pPase"/>
</dbReference>
<dbReference type="PANTHER" id="PTHR43428:SF1">
    <property type="entry name" value="ARSENATE REDUCTASE"/>
    <property type="match status" value="1"/>
</dbReference>
<dbReference type="STRING" id="1423774.FD31_GL002227"/>
<proteinExistence type="predicted"/>
<feature type="domain" description="Phosphotyrosine protein phosphatase I" evidence="2">
    <location>
        <begin position="3"/>
        <end position="134"/>
    </location>
</feature>
<evidence type="ECO:0000256" key="1">
    <source>
        <dbReference type="ARBA" id="ARBA00022849"/>
    </source>
</evidence>
<keyword evidence="1" id="KW-0059">Arsenical resistance</keyword>
<accession>A0A0R1W8K1</accession>
<name>A0A0R1W8K1_9LACO</name>
<dbReference type="SMART" id="SM00226">
    <property type="entry name" value="LMWPc"/>
    <property type="match status" value="1"/>
</dbReference>
<dbReference type="Proteomes" id="UP000051302">
    <property type="component" value="Unassembled WGS sequence"/>
</dbReference>
<dbReference type="CDD" id="cd16345">
    <property type="entry name" value="LMWP_ArsC"/>
    <property type="match status" value="1"/>
</dbReference>
<dbReference type="RefSeq" id="WP_057893261.1">
    <property type="nucleotide sequence ID" value="NZ_AZFV01000052.1"/>
</dbReference>
<dbReference type="GO" id="GO:0046685">
    <property type="term" value="P:response to arsenic-containing substance"/>
    <property type="evidence" value="ECO:0007669"/>
    <property type="project" value="UniProtKB-KW"/>
</dbReference>
<sequence length="137" mass="15424">MTNNIYFLCSGNSCRGQIAEGYAKKYLPTWEVESAGVRAEDINPQAVKVMAEDNVDISQQKSKTIDDLLLKQATIVVTLSGEARDKSGMPKSTRWFDWPISDPTLATGTETEITQTYRDVRDDIKQNILELKKHIDN</sequence>
<dbReference type="InterPro" id="IPR036196">
    <property type="entry name" value="Ptyr_pPase_sf"/>
</dbReference>
<reference evidence="3 4" key="1">
    <citation type="journal article" date="2015" name="Genome Announc.">
        <title>Expanding the biotechnology potential of lactobacilli through comparative genomics of 213 strains and associated genera.</title>
        <authorList>
            <person name="Sun Z."/>
            <person name="Harris H.M."/>
            <person name="McCann A."/>
            <person name="Guo C."/>
            <person name="Argimon S."/>
            <person name="Zhang W."/>
            <person name="Yang X."/>
            <person name="Jeffery I.B."/>
            <person name="Cooney J.C."/>
            <person name="Kagawa T.F."/>
            <person name="Liu W."/>
            <person name="Song Y."/>
            <person name="Salvetti E."/>
            <person name="Wrobel A."/>
            <person name="Rasinkangas P."/>
            <person name="Parkhill J."/>
            <person name="Rea M.C."/>
            <person name="O'Sullivan O."/>
            <person name="Ritari J."/>
            <person name="Douillard F.P."/>
            <person name="Paul Ross R."/>
            <person name="Yang R."/>
            <person name="Briner A.E."/>
            <person name="Felis G.E."/>
            <person name="de Vos W.M."/>
            <person name="Barrangou R."/>
            <person name="Klaenhammer T.R."/>
            <person name="Caufield P.W."/>
            <person name="Cui Y."/>
            <person name="Zhang H."/>
            <person name="O'Toole P.W."/>
        </authorList>
    </citation>
    <scope>NUCLEOTIDE SEQUENCE [LARGE SCALE GENOMIC DNA]</scope>
    <source>
        <strain evidence="3 4">DSM 16982</strain>
    </source>
</reference>
<evidence type="ECO:0000313" key="3">
    <source>
        <dbReference type="EMBL" id="KRM14106.1"/>
    </source>
</evidence>
<evidence type="ECO:0000259" key="2">
    <source>
        <dbReference type="SMART" id="SM00226"/>
    </source>
</evidence>
<dbReference type="Gene3D" id="3.40.50.2300">
    <property type="match status" value="1"/>
</dbReference>